<dbReference type="InterPro" id="IPR016185">
    <property type="entry name" value="PreATP-grasp_dom_sf"/>
</dbReference>
<dbReference type="FunFam" id="3.30.470.20:FF:000008">
    <property type="entry name" value="D-alanine--D-alanine ligase"/>
    <property type="match status" value="1"/>
</dbReference>
<evidence type="ECO:0000256" key="6">
    <source>
        <dbReference type="ARBA" id="ARBA00012216"/>
    </source>
</evidence>
<feature type="binding site" evidence="20">
    <location>
        <position position="258"/>
    </location>
    <ligand>
        <name>Mg(2+)</name>
        <dbReference type="ChEBI" id="CHEBI:18420"/>
        <label>1</label>
    </ligand>
</feature>
<dbReference type="GO" id="GO:0046872">
    <property type="term" value="F:metal ion binding"/>
    <property type="evidence" value="ECO:0007669"/>
    <property type="project" value="UniProtKB-KW"/>
</dbReference>
<dbReference type="Pfam" id="PF01820">
    <property type="entry name" value="Dala_Dala_lig_N"/>
    <property type="match status" value="1"/>
</dbReference>
<gene>
    <name evidence="18" type="primary">ddl</name>
    <name evidence="23" type="ORF">EP13_14445</name>
</gene>
<feature type="binding site" evidence="20">
    <location>
        <position position="271"/>
    </location>
    <ligand>
        <name>Mg(2+)</name>
        <dbReference type="ChEBI" id="CHEBI:18420"/>
        <label>2</label>
    </ligand>
</feature>
<dbReference type="InterPro" id="IPR011127">
    <property type="entry name" value="Dala_Dala_lig_N"/>
</dbReference>
<comment type="cofactor">
    <cofactor evidence="20">
        <name>Mg(2+)</name>
        <dbReference type="ChEBI" id="CHEBI:18420"/>
    </cofactor>
    <cofactor evidence="20">
        <name>Mn(2+)</name>
        <dbReference type="ChEBI" id="CHEBI:29035"/>
    </cofactor>
    <text evidence="20">Binds 2 magnesium or manganese ions per subunit.</text>
</comment>
<evidence type="ECO:0000256" key="9">
    <source>
        <dbReference type="ARBA" id="ARBA00022723"/>
    </source>
</evidence>
<dbReference type="InterPro" id="IPR000291">
    <property type="entry name" value="D-Ala_lig_Van_CS"/>
</dbReference>
<feature type="domain" description="ATP-grasp" evidence="22">
    <location>
        <begin position="105"/>
        <end position="304"/>
    </location>
</feature>
<dbReference type="Gene3D" id="3.40.50.20">
    <property type="match status" value="1"/>
</dbReference>
<keyword evidence="14 18" id="KW-0573">Peptidoglycan synthesis</keyword>
<dbReference type="InterPro" id="IPR005905">
    <property type="entry name" value="D_ala_D_ala"/>
</dbReference>
<evidence type="ECO:0000256" key="20">
    <source>
        <dbReference type="PIRSR" id="PIRSR039102-3"/>
    </source>
</evidence>
<keyword evidence="11 21" id="KW-0067">ATP-binding</keyword>
<keyword evidence="15 20" id="KW-0464">Manganese</keyword>
<keyword evidence="10 21" id="KW-0547">Nucleotide-binding</keyword>
<dbReference type="NCBIfam" id="NF002378">
    <property type="entry name" value="PRK01372.1"/>
    <property type="match status" value="1"/>
</dbReference>
<dbReference type="PROSITE" id="PS00844">
    <property type="entry name" value="DALA_DALA_LIGASE_2"/>
    <property type="match status" value="1"/>
</dbReference>
<dbReference type="GO" id="GO:0005524">
    <property type="term" value="F:ATP binding"/>
    <property type="evidence" value="ECO:0007669"/>
    <property type="project" value="UniProtKB-UniRule"/>
</dbReference>
<evidence type="ECO:0000256" key="10">
    <source>
        <dbReference type="ARBA" id="ARBA00022741"/>
    </source>
</evidence>
<dbReference type="PANTHER" id="PTHR23132:SF23">
    <property type="entry name" value="D-ALANINE--D-ALANINE LIGASE B"/>
    <property type="match status" value="1"/>
</dbReference>
<dbReference type="GO" id="GO:0071555">
    <property type="term" value="P:cell wall organization"/>
    <property type="evidence" value="ECO:0007669"/>
    <property type="project" value="UniProtKB-KW"/>
</dbReference>
<comment type="function">
    <text evidence="2 18">Cell wall formation.</text>
</comment>
<dbReference type="PIRSF" id="PIRSF039102">
    <property type="entry name" value="Ddl/VanB"/>
    <property type="match status" value="1"/>
</dbReference>
<keyword evidence="12 20" id="KW-0460">Magnesium</keyword>
<evidence type="ECO:0000256" key="11">
    <source>
        <dbReference type="ARBA" id="ARBA00022840"/>
    </source>
</evidence>
<dbReference type="GO" id="GO:0005829">
    <property type="term" value="C:cytosol"/>
    <property type="evidence" value="ECO:0007669"/>
    <property type="project" value="TreeGrafter"/>
</dbReference>
<name>A0A075NYS8_9ALTE</name>
<comment type="similarity">
    <text evidence="5 18">Belongs to the D-alanine--D-alanine ligase family.</text>
</comment>
<evidence type="ECO:0000256" key="3">
    <source>
        <dbReference type="ARBA" id="ARBA00004496"/>
    </source>
</evidence>
<reference evidence="23 24" key="1">
    <citation type="submission" date="2014-06" db="EMBL/GenBank/DDBJ databases">
        <title>Genomes of Alteromonas australica, a world apart.</title>
        <authorList>
            <person name="Gonzaga A."/>
            <person name="Lopez-Perez M."/>
            <person name="Rodriguez-Valera F."/>
        </authorList>
    </citation>
    <scope>NUCLEOTIDE SEQUENCE [LARGE SCALE GENOMIC DNA]</scope>
    <source>
        <strain evidence="23 24">H 17</strain>
    </source>
</reference>
<evidence type="ECO:0000256" key="1">
    <source>
        <dbReference type="ARBA" id="ARBA00001936"/>
    </source>
</evidence>
<evidence type="ECO:0000256" key="5">
    <source>
        <dbReference type="ARBA" id="ARBA00010871"/>
    </source>
</evidence>
<dbReference type="PANTHER" id="PTHR23132">
    <property type="entry name" value="D-ALANINE--D-ALANINE LIGASE"/>
    <property type="match status" value="1"/>
</dbReference>
<evidence type="ECO:0000256" key="14">
    <source>
        <dbReference type="ARBA" id="ARBA00022984"/>
    </source>
</evidence>
<keyword evidence="16 18" id="KW-0961">Cell wall biogenesis/degradation</keyword>
<evidence type="ECO:0000256" key="12">
    <source>
        <dbReference type="ARBA" id="ARBA00022842"/>
    </source>
</evidence>
<dbReference type="SUPFAM" id="SSF56059">
    <property type="entry name" value="Glutathione synthetase ATP-binding domain-like"/>
    <property type="match status" value="1"/>
</dbReference>
<evidence type="ECO:0000256" key="21">
    <source>
        <dbReference type="PROSITE-ProRule" id="PRU00409"/>
    </source>
</evidence>
<comment type="pathway">
    <text evidence="4 18">Cell wall biogenesis; peptidoglycan biosynthesis.</text>
</comment>
<feature type="active site" evidence="19">
    <location>
        <position position="19"/>
    </location>
</feature>
<keyword evidence="24" id="KW-1185">Reference proteome</keyword>
<evidence type="ECO:0000256" key="4">
    <source>
        <dbReference type="ARBA" id="ARBA00004752"/>
    </source>
</evidence>
<comment type="cofactor">
    <cofactor evidence="1">
        <name>Mn(2+)</name>
        <dbReference type="ChEBI" id="CHEBI:29035"/>
    </cofactor>
</comment>
<dbReference type="UniPathway" id="UPA00219"/>
<evidence type="ECO:0000256" key="17">
    <source>
        <dbReference type="ARBA" id="ARBA00047614"/>
    </source>
</evidence>
<feature type="binding site" evidence="20">
    <location>
        <position position="273"/>
    </location>
    <ligand>
        <name>Mg(2+)</name>
        <dbReference type="ChEBI" id="CHEBI:18420"/>
        <label>2</label>
    </ligand>
</feature>
<evidence type="ECO:0000256" key="13">
    <source>
        <dbReference type="ARBA" id="ARBA00022960"/>
    </source>
</evidence>
<keyword evidence="8 18" id="KW-0436">Ligase</keyword>
<evidence type="ECO:0000256" key="2">
    <source>
        <dbReference type="ARBA" id="ARBA00003921"/>
    </source>
</evidence>
<dbReference type="Gene3D" id="3.30.1490.20">
    <property type="entry name" value="ATP-grasp fold, A domain"/>
    <property type="match status" value="1"/>
</dbReference>
<dbReference type="PROSITE" id="PS00843">
    <property type="entry name" value="DALA_DALA_LIGASE_1"/>
    <property type="match status" value="1"/>
</dbReference>
<evidence type="ECO:0000256" key="19">
    <source>
        <dbReference type="PIRSR" id="PIRSR039102-1"/>
    </source>
</evidence>
<organism evidence="23 24">
    <name type="scientific">Alteromonas australica</name>
    <dbReference type="NCBI Taxonomy" id="589873"/>
    <lineage>
        <taxon>Bacteria</taxon>
        <taxon>Pseudomonadati</taxon>
        <taxon>Pseudomonadota</taxon>
        <taxon>Gammaproteobacteria</taxon>
        <taxon>Alteromonadales</taxon>
        <taxon>Alteromonadaceae</taxon>
        <taxon>Alteromonas/Salinimonas group</taxon>
        <taxon>Alteromonas</taxon>
    </lineage>
</organism>
<keyword evidence="9 20" id="KW-0479">Metal-binding</keyword>
<evidence type="ECO:0000256" key="7">
    <source>
        <dbReference type="ARBA" id="ARBA00022490"/>
    </source>
</evidence>
<dbReference type="KEGG" id="aal:EP13_14445"/>
<protein>
    <recommendedName>
        <fullName evidence="6 18">D-alanine--D-alanine ligase</fullName>
        <ecNumber evidence="6 18">6.3.2.4</ecNumber>
    </recommendedName>
    <alternativeName>
        <fullName evidence="18">D-Ala-D-Ala ligase</fullName>
    </alternativeName>
    <alternativeName>
        <fullName evidence="18">D-alanylalanine synthetase</fullName>
    </alternativeName>
</protein>
<dbReference type="HAMAP" id="MF_00047">
    <property type="entry name" value="Dala_Dala_lig"/>
    <property type="match status" value="1"/>
</dbReference>
<dbReference type="PROSITE" id="PS50975">
    <property type="entry name" value="ATP_GRASP"/>
    <property type="match status" value="1"/>
</dbReference>
<evidence type="ECO:0000256" key="18">
    <source>
        <dbReference type="HAMAP-Rule" id="MF_00047"/>
    </source>
</evidence>
<evidence type="ECO:0000256" key="15">
    <source>
        <dbReference type="ARBA" id="ARBA00023211"/>
    </source>
</evidence>
<sequence>MAADVFGKVAVMFGGDSAEREVSLSSGTAVLNALLRQGVNAVAFDPAAQPLTDLLTQQIDRVLIMLHGRGGEDGSMQGALQLLNVPYTGSRVLGSALAMDKIHTKQVWQSLGLPTAKYEIADKRHFEAGSCGAIMDKLGNEVMVKPAREGSSIGMARVTSAKQLDIAIQNAFKYDNQVLLEEYIDGPEFTVSVIQGQALPSIRMSTPHTFYDYAAKYQDDTTEYFCPSGLSQDQEAQLAELATRAFDGISGSGWGRIDVMQDSQGQFYLLEANTVPGMTEKSLVPKAAKVAGLTFDELVMAILATSMEDEQVTVMAGA</sequence>
<feature type="binding site" evidence="20">
    <location>
        <position position="271"/>
    </location>
    <ligand>
        <name>Mg(2+)</name>
        <dbReference type="ChEBI" id="CHEBI:18420"/>
        <label>1</label>
    </ligand>
</feature>
<dbReference type="GO" id="GO:0008360">
    <property type="term" value="P:regulation of cell shape"/>
    <property type="evidence" value="ECO:0007669"/>
    <property type="project" value="UniProtKB-KW"/>
</dbReference>
<dbReference type="SUPFAM" id="SSF52440">
    <property type="entry name" value="PreATP-grasp domain"/>
    <property type="match status" value="1"/>
</dbReference>
<evidence type="ECO:0000256" key="16">
    <source>
        <dbReference type="ARBA" id="ARBA00023316"/>
    </source>
</evidence>
<dbReference type="InterPro" id="IPR011761">
    <property type="entry name" value="ATP-grasp"/>
</dbReference>
<dbReference type="Proteomes" id="UP000056090">
    <property type="component" value="Chromosome"/>
</dbReference>
<feature type="active site" evidence="19">
    <location>
        <position position="282"/>
    </location>
</feature>
<dbReference type="EMBL" id="CP008849">
    <property type="protein sequence ID" value="AIF99784.1"/>
    <property type="molecule type" value="Genomic_DNA"/>
</dbReference>
<evidence type="ECO:0000259" key="22">
    <source>
        <dbReference type="PROSITE" id="PS50975"/>
    </source>
</evidence>
<dbReference type="InterPro" id="IPR011095">
    <property type="entry name" value="Dala_Dala_lig_C"/>
</dbReference>
<comment type="subcellular location">
    <subcellularLocation>
        <location evidence="3 18">Cytoplasm</location>
    </subcellularLocation>
</comment>
<keyword evidence="7 18" id="KW-0963">Cytoplasm</keyword>
<keyword evidence="13 18" id="KW-0133">Cell shape</keyword>
<dbReference type="AlphaFoldDB" id="A0A075NYS8"/>
<dbReference type="GO" id="GO:0008716">
    <property type="term" value="F:D-alanine-D-alanine ligase activity"/>
    <property type="evidence" value="ECO:0007669"/>
    <property type="project" value="UniProtKB-UniRule"/>
</dbReference>
<proteinExistence type="inferred from homology"/>
<dbReference type="InterPro" id="IPR013815">
    <property type="entry name" value="ATP_grasp_subdomain_1"/>
</dbReference>
<evidence type="ECO:0000313" key="24">
    <source>
        <dbReference type="Proteomes" id="UP000056090"/>
    </source>
</evidence>
<accession>A0A075NYS8</accession>
<comment type="catalytic activity">
    <reaction evidence="17 18">
        <text>2 D-alanine + ATP = D-alanyl-D-alanine + ADP + phosphate + H(+)</text>
        <dbReference type="Rhea" id="RHEA:11224"/>
        <dbReference type="ChEBI" id="CHEBI:15378"/>
        <dbReference type="ChEBI" id="CHEBI:30616"/>
        <dbReference type="ChEBI" id="CHEBI:43474"/>
        <dbReference type="ChEBI" id="CHEBI:57416"/>
        <dbReference type="ChEBI" id="CHEBI:57822"/>
        <dbReference type="ChEBI" id="CHEBI:456216"/>
        <dbReference type="EC" id="6.3.2.4"/>
    </reaction>
</comment>
<dbReference type="GO" id="GO:0009252">
    <property type="term" value="P:peptidoglycan biosynthetic process"/>
    <property type="evidence" value="ECO:0007669"/>
    <property type="project" value="UniProtKB-UniRule"/>
</dbReference>
<evidence type="ECO:0000313" key="23">
    <source>
        <dbReference type="EMBL" id="AIF99784.1"/>
    </source>
</evidence>
<dbReference type="Gene3D" id="3.30.470.20">
    <property type="entry name" value="ATP-grasp fold, B domain"/>
    <property type="match status" value="1"/>
</dbReference>
<dbReference type="eggNOG" id="COG1181">
    <property type="taxonomic scope" value="Bacteria"/>
</dbReference>
<dbReference type="EC" id="6.3.2.4" evidence="6 18"/>
<evidence type="ECO:0000256" key="8">
    <source>
        <dbReference type="ARBA" id="ARBA00022598"/>
    </source>
</evidence>
<dbReference type="Pfam" id="PF07478">
    <property type="entry name" value="Dala_Dala_lig_C"/>
    <property type="match status" value="1"/>
</dbReference>
<dbReference type="NCBIfam" id="TIGR01205">
    <property type="entry name" value="D_ala_D_alaTIGR"/>
    <property type="match status" value="1"/>
</dbReference>
<feature type="active site" evidence="19">
    <location>
        <position position="151"/>
    </location>
</feature>